<protein>
    <submittedName>
        <fullName evidence="1">Uncharacterized protein</fullName>
    </submittedName>
</protein>
<dbReference type="AlphaFoldDB" id="A0AAV4AFJ6"/>
<sequence length="131" mass="15176">MSSILLLEYNLLLADLDCKPCKKKVGFLVAVTAAPLLLYRLKMMADSTLTDIISNFLSLYRCWHDWLWHRLLGLEKVYIDHGYTSLEAKLIRLKVSVSWDILYSNQVLFTAASGRNAQRGHHHFLERIEIL</sequence>
<accession>A0AAV4AFJ6</accession>
<evidence type="ECO:0000313" key="2">
    <source>
        <dbReference type="Proteomes" id="UP000735302"/>
    </source>
</evidence>
<dbReference type="Proteomes" id="UP000735302">
    <property type="component" value="Unassembled WGS sequence"/>
</dbReference>
<comment type="caution">
    <text evidence="1">The sequence shown here is derived from an EMBL/GenBank/DDBJ whole genome shotgun (WGS) entry which is preliminary data.</text>
</comment>
<evidence type="ECO:0000313" key="1">
    <source>
        <dbReference type="EMBL" id="GFO05535.1"/>
    </source>
</evidence>
<organism evidence="1 2">
    <name type="scientific">Plakobranchus ocellatus</name>
    <dbReference type="NCBI Taxonomy" id="259542"/>
    <lineage>
        <taxon>Eukaryota</taxon>
        <taxon>Metazoa</taxon>
        <taxon>Spiralia</taxon>
        <taxon>Lophotrochozoa</taxon>
        <taxon>Mollusca</taxon>
        <taxon>Gastropoda</taxon>
        <taxon>Heterobranchia</taxon>
        <taxon>Euthyneura</taxon>
        <taxon>Panpulmonata</taxon>
        <taxon>Sacoglossa</taxon>
        <taxon>Placobranchoidea</taxon>
        <taxon>Plakobranchidae</taxon>
        <taxon>Plakobranchus</taxon>
    </lineage>
</organism>
<dbReference type="EMBL" id="BLXT01003748">
    <property type="protein sequence ID" value="GFO05535.1"/>
    <property type="molecule type" value="Genomic_DNA"/>
</dbReference>
<reference evidence="1 2" key="1">
    <citation type="journal article" date="2021" name="Elife">
        <title>Chloroplast acquisition without the gene transfer in kleptoplastic sea slugs, Plakobranchus ocellatus.</title>
        <authorList>
            <person name="Maeda T."/>
            <person name="Takahashi S."/>
            <person name="Yoshida T."/>
            <person name="Shimamura S."/>
            <person name="Takaki Y."/>
            <person name="Nagai Y."/>
            <person name="Toyoda A."/>
            <person name="Suzuki Y."/>
            <person name="Arimoto A."/>
            <person name="Ishii H."/>
            <person name="Satoh N."/>
            <person name="Nishiyama T."/>
            <person name="Hasebe M."/>
            <person name="Maruyama T."/>
            <person name="Minagawa J."/>
            <person name="Obokata J."/>
            <person name="Shigenobu S."/>
        </authorList>
    </citation>
    <scope>NUCLEOTIDE SEQUENCE [LARGE SCALE GENOMIC DNA]</scope>
</reference>
<proteinExistence type="predicted"/>
<name>A0AAV4AFJ6_9GAST</name>
<keyword evidence="2" id="KW-1185">Reference proteome</keyword>
<gene>
    <name evidence="1" type="ORF">PoB_003204000</name>
</gene>